<proteinExistence type="predicted"/>
<evidence type="ECO:0000313" key="3">
    <source>
        <dbReference type="Proteomes" id="UP000247498"/>
    </source>
</evidence>
<dbReference type="AlphaFoldDB" id="A0A2V0PA35"/>
<keyword evidence="3" id="KW-1185">Reference proteome</keyword>
<protein>
    <submittedName>
        <fullName evidence="2">Uncharacterized protein</fullName>
    </submittedName>
</protein>
<name>A0A2V0PA35_9CHLO</name>
<gene>
    <name evidence="2" type="ORF">Rsub_07646</name>
</gene>
<evidence type="ECO:0000256" key="1">
    <source>
        <dbReference type="SAM" id="MobiDB-lite"/>
    </source>
</evidence>
<accession>A0A2V0PA35</accession>
<organism evidence="2 3">
    <name type="scientific">Raphidocelis subcapitata</name>
    <dbReference type="NCBI Taxonomy" id="307507"/>
    <lineage>
        <taxon>Eukaryota</taxon>
        <taxon>Viridiplantae</taxon>
        <taxon>Chlorophyta</taxon>
        <taxon>core chlorophytes</taxon>
        <taxon>Chlorophyceae</taxon>
        <taxon>CS clade</taxon>
        <taxon>Sphaeropleales</taxon>
        <taxon>Selenastraceae</taxon>
        <taxon>Raphidocelis</taxon>
    </lineage>
</organism>
<dbReference type="OrthoDB" id="513434at2759"/>
<dbReference type="Proteomes" id="UP000247498">
    <property type="component" value="Unassembled WGS sequence"/>
</dbReference>
<dbReference type="InParanoid" id="A0A2V0PA35"/>
<dbReference type="EMBL" id="BDRX01000055">
    <property type="protein sequence ID" value="GBF94763.1"/>
    <property type="molecule type" value="Genomic_DNA"/>
</dbReference>
<sequence length="115" mass="13270">MEQLKELMKAQAVREKHLPAEAPHKDKLEQRKLAERAVKEAAKAERDKQKATKEEERLAKATAERLDRAYFHPDCKRAARDERKARDKAAHASTAVECEHGVMRCRICFPVNTHK</sequence>
<evidence type="ECO:0000313" key="2">
    <source>
        <dbReference type="EMBL" id="GBF94763.1"/>
    </source>
</evidence>
<feature type="region of interest" description="Disordered" evidence="1">
    <location>
        <begin position="1"/>
        <end position="30"/>
    </location>
</feature>
<comment type="caution">
    <text evidence="2">The sequence shown here is derived from an EMBL/GenBank/DDBJ whole genome shotgun (WGS) entry which is preliminary data.</text>
</comment>
<reference evidence="2 3" key="1">
    <citation type="journal article" date="2018" name="Sci. Rep.">
        <title>Raphidocelis subcapitata (=Pseudokirchneriella subcapitata) provides an insight into genome evolution and environmental adaptations in the Sphaeropleales.</title>
        <authorList>
            <person name="Suzuki S."/>
            <person name="Yamaguchi H."/>
            <person name="Nakajima N."/>
            <person name="Kawachi M."/>
        </authorList>
    </citation>
    <scope>NUCLEOTIDE SEQUENCE [LARGE SCALE GENOMIC DNA]</scope>
    <source>
        <strain evidence="2 3">NIES-35</strain>
    </source>
</reference>